<keyword evidence="3" id="KW-1185">Reference proteome</keyword>
<name>A0A853IWH1_9BURK</name>
<keyword evidence="1" id="KW-0812">Transmembrane</keyword>
<reference evidence="2 3" key="1">
    <citation type="submission" date="2020-07" db="EMBL/GenBank/DDBJ databases">
        <authorList>
            <person name="Maaloum M."/>
        </authorList>
    </citation>
    <scope>NUCLEOTIDE SEQUENCE [LARGE SCALE GENOMIC DNA]</scope>
    <source>
        <strain evidence="2 3">GCS-AN-3</strain>
    </source>
</reference>
<dbReference type="AlphaFoldDB" id="A0A853IWH1"/>
<evidence type="ECO:0000313" key="3">
    <source>
        <dbReference type="Proteomes" id="UP000589716"/>
    </source>
</evidence>
<dbReference type="RefSeq" id="WP_180550429.1">
    <property type="nucleotide sequence ID" value="NZ_JACCKX010000001.1"/>
</dbReference>
<dbReference type="Proteomes" id="UP000589716">
    <property type="component" value="Unassembled WGS sequence"/>
</dbReference>
<sequence>MNPTDWLTLALVGITGWYAWLTRRMLIANEAMLDAVRKQQHATMRPYVQISTSVRTGTNLIYLEILNVGKTAANDLTLALDTDIYPLEQVGEHSNLRNTSAFSRTIRSFPPDSKLRFLLGTGPSILTGKQGACPREFNVSATYLAGHERVVEVSPIDLNPYLHTEVPQDPVVEELRKLREKLTGLERIR</sequence>
<evidence type="ECO:0000313" key="2">
    <source>
        <dbReference type="EMBL" id="NZA02057.1"/>
    </source>
</evidence>
<keyword evidence="1" id="KW-1133">Transmembrane helix</keyword>
<comment type="caution">
    <text evidence="2">The sequence shown here is derived from an EMBL/GenBank/DDBJ whole genome shotgun (WGS) entry which is preliminary data.</text>
</comment>
<gene>
    <name evidence="2" type="ORF">H0I39_10395</name>
</gene>
<dbReference type="EMBL" id="JACCKX010000001">
    <property type="protein sequence ID" value="NZA02057.1"/>
    <property type="molecule type" value="Genomic_DNA"/>
</dbReference>
<accession>A0A853IWH1</accession>
<protein>
    <submittedName>
        <fullName evidence="2">Uncharacterized protein</fullName>
    </submittedName>
</protein>
<feature type="transmembrane region" description="Helical" evidence="1">
    <location>
        <begin position="6"/>
        <end position="22"/>
    </location>
</feature>
<evidence type="ECO:0000256" key="1">
    <source>
        <dbReference type="SAM" id="Phobius"/>
    </source>
</evidence>
<keyword evidence="1" id="KW-0472">Membrane</keyword>
<proteinExistence type="predicted"/>
<organism evidence="2 3">
    <name type="scientific">Ottowia beijingensis</name>
    <dbReference type="NCBI Taxonomy" id="1207057"/>
    <lineage>
        <taxon>Bacteria</taxon>
        <taxon>Pseudomonadati</taxon>
        <taxon>Pseudomonadota</taxon>
        <taxon>Betaproteobacteria</taxon>
        <taxon>Burkholderiales</taxon>
        <taxon>Comamonadaceae</taxon>
        <taxon>Ottowia</taxon>
    </lineage>
</organism>